<feature type="transmembrane region" description="Helical" evidence="1">
    <location>
        <begin position="110"/>
        <end position="137"/>
    </location>
</feature>
<keyword evidence="1" id="KW-1133">Transmembrane helix</keyword>
<protein>
    <submittedName>
        <fullName evidence="2">Uncharacterized protein</fullName>
    </submittedName>
</protein>
<accession>A0AA47JGC7</accession>
<evidence type="ECO:0000313" key="3">
    <source>
        <dbReference type="Proteomes" id="UP001156560"/>
    </source>
</evidence>
<dbReference type="EMBL" id="CP114194">
    <property type="protein sequence ID" value="WAT90307.1"/>
    <property type="molecule type" value="Genomic_DNA"/>
</dbReference>
<feature type="transmembrane region" description="Helical" evidence="1">
    <location>
        <begin position="42"/>
        <end position="58"/>
    </location>
</feature>
<keyword evidence="1" id="KW-0472">Membrane</keyword>
<dbReference type="Proteomes" id="UP001156560">
    <property type="component" value="Chromosome 1"/>
</dbReference>
<dbReference type="RefSeq" id="WP_116920845.1">
    <property type="nucleotide sequence ID" value="NZ_CP114194.1"/>
</dbReference>
<evidence type="ECO:0000313" key="2">
    <source>
        <dbReference type="EMBL" id="WAT90307.1"/>
    </source>
</evidence>
<proteinExistence type="predicted"/>
<keyword evidence="1" id="KW-0812">Transmembrane</keyword>
<reference evidence="2" key="1">
    <citation type="submission" date="2022-12" db="EMBL/GenBank/DDBJ databases">
        <title>Vibrio parahaemolyticus become highly virulent by producing novel Tc toxins.</title>
        <authorList>
            <person name="Yang F."/>
            <person name="You Y."/>
            <person name="Lai Q."/>
            <person name="Xu L."/>
            <person name="Li F."/>
        </authorList>
    </citation>
    <scope>NUCLEOTIDE SEQUENCE</scope>
    <source>
        <strain evidence="2">Vp-HL-202005</strain>
    </source>
</reference>
<evidence type="ECO:0000256" key="1">
    <source>
        <dbReference type="SAM" id="Phobius"/>
    </source>
</evidence>
<gene>
    <name evidence="2" type="ORF">O1Q84_00310</name>
</gene>
<name>A0AA47JGC7_VIBPH</name>
<organism evidence="2 3">
    <name type="scientific">Vibrio parahaemolyticus</name>
    <dbReference type="NCBI Taxonomy" id="670"/>
    <lineage>
        <taxon>Bacteria</taxon>
        <taxon>Pseudomonadati</taxon>
        <taxon>Pseudomonadota</taxon>
        <taxon>Gammaproteobacteria</taxon>
        <taxon>Vibrionales</taxon>
        <taxon>Vibrionaceae</taxon>
        <taxon>Vibrio</taxon>
    </lineage>
</organism>
<sequence length="307" mass="35455">MFALLILPILISGFIVLSIGPKERLRLHRYDGQLLYLKAAKIGLRYFLVVSLLVYIFKDVKFSFELQLDFFGFFPLFSLSEVEFPLVTHLSKVIAESQNKQVVDSDTLQFAWLLTLSFLTVLFSYICQCVKLFFVWIRNLIANRSWRVHNDIERISMLKKILQDSPIDYMFYESFVYRKAILVTLKSRKVYVGIVNKLAEPNESREPNQEISLVTAISGYRHKDSLEVKFTNNYEQTNLAEGQVAPEAIQILRLEQIDSVCWYNVSTFASVNGNMSKGDEGKSDVLDCESCKSHVKVKFGSFRLIKH</sequence>
<dbReference type="AlphaFoldDB" id="A0AA47JGC7"/>